<gene>
    <name evidence="1" type="ORF">BC643_4645</name>
</gene>
<sequence>MNCTEGFTPSEALCLFNIAHKKRGCPKSRYEEIQTYKLKALADLPLQTSPKGAA</sequence>
<evidence type="ECO:0000313" key="1">
    <source>
        <dbReference type="EMBL" id="RKD85126.1"/>
    </source>
</evidence>
<dbReference type="EMBL" id="RAPN01000006">
    <property type="protein sequence ID" value="RKD85126.1"/>
    <property type="molecule type" value="Genomic_DNA"/>
</dbReference>
<proteinExistence type="predicted"/>
<evidence type="ECO:0000313" key="2">
    <source>
        <dbReference type="Proteomes" id="UP000283387"/>
    </source>
</evidence>
<comment type="caution">
    <text evidence="1">The sequence shown here is derived from an EMBL/GenBank/DDBJ whole genome shotgun (WGS) entry which is preliminary data.</text>
</comment>
<name>A0A419VUJ7_9BACT</name>
<organism evidence="1 2">
    <name type="scientific">Mangrovibacterium diazotrophicum</name>
    <dbReference type="NCBI Taxonomy" id="1261403"/>
    <lineage>
        <taxon>Bacteria</taxon>
        <taxon>Pseudomonadati</taxon>
        <taxon>Bacteroidota</taxon>
        <taxon>Bacteroidia</taxon>
        <taxon>Marinilabiliales</taxon>
        <taxon>Prolixibacteraceae</taxon>
        <taxon>Mangrovibacterium</taxon>
    </lineage>
</organism>
<accession>A0A419VUJ7</accession>
<dbReference type="Proteomes" id="UP000283387">
    <property type="component" value="Unassembled WGS sequence"/>
</dbReference>
<protein>
    <submittedName>
        <fullName evidence="1">Uncharacterized protein</fullName>
    </submittedName>
</protein>
<keyword evidence="2" id="KW-1185">Reference proteome</keyword>
<dbReference type="AlphaFoldDB" id="A0A419VUJ7"/>
<reference evidence="1 2" key="1">
    <citation type="submission" date="2018-09" db="EMBL/GenBank/DDBJ databases">
        <title>Genomic Encyclopedia of Archaeal and Bacterial Type Strains, Phase II (KMG-II): from individual species to whole genera.</title>
        <authorList>
            <person name="Goeker M."/>
        </authorList>
    </citation>
    <scope>NUCLEOTIDE SEQUENCE [LARGE SCALE GENOMIC DNA]</scope>
    <source>
        <strain evidence="1 2">DSM 27148</strain>
    </source>
</reference>